<comment type="caution">
    <text evidence="3">The sequence shown here is derived from an EMBL/GenBank/DDBJ whole genome shotgun (WGS) entry which is preliminary data.</text>
</comment>
<organism evidence="3 4">
    <name type="scientific">Hymenoscyphus albidus</name>
    <dbReference type="NCBI Taxonomy" id="595503"/>
    <lineage>
        <taxon>Eukaryota</taxon>
        <taxon>Fungi</taxon>
        <taxon>Dikarya</taxon>
        <taxon>Ascomycota</taxon>
        <taxon>Pezizomycotina</taxon>
        <taxon>Leotiomycetes</taxon>
        <taxon>Helotiales</taxon>
        <taxon>Helotiaceae</taxon>
        <taxon>Hymenoscyphus</taxon>
    </lineage>
</organism>
<feature type="region of interest" description="Disordered" evidence="2">
    <location>
        <begin position="1"/>
        <end position="35"/>
    </location>
</feature>
<evidence type="ECO:0000313" key="3">
    <source>
        <dbReference type="EMBL" id="CAG8973463.1"/>
    </source>
</evidence>
<keyword evidence="1" id="KW-0175">Coiled coil</keyword>
<feature type="compositionally biased region" description="Pro residues" evidence="2">
    <location>
        <begin position="1"/>
        <end position="12"/>
    </location>
</feature>
<dbReference type="AlphaFoldDB" id="A0A9N9LG76"/>
<dbReference type="InterPro" id="IPR024930">
    <property type="entry name" value="Skp_dom_sf"/>
</dbReference>
<protein>
    <submittedName>
        <fullName evidence="3">Uncharacterized protein</fullName>
    </submittedName>
</protein>
<reference evidence="3" key="1">
    <citation type="submission" date="2021-07" db="EMBL/GenBank/DDBJ databases">
        <authorList>
            <person name="Durling M."/>
        </authorList>
    </citation>
    <scope>NUCLEOTIDE SEQUENCE</scope>
</reference>
<dbReference type="Proteomes" id="UP000701801">
    <property type="component" value="Unassembled WGS sequence"/>
</dbReference>
<accession>A0A9N9LG76</accession>
<name>A0A9N9LG76_9HELO</name>
<feature type="compositionally biased region" description="Basic and acidic residues" evidence="2">
    <location>
        <begin position="24"/>
        <end position="35"/>
    </location>
</feature>
<dbReference type="OrthoDB" id="10513823at2759"/>
<evidence type="ECO:0000313" key="4">
    <source>
        <dbReference type="Proteomes" id="UP000701801"/>
    </source>
</evidence>
<dbReference type="EMBL" id="CAJVRM010000069">
    <property type="protein sequence ID" value="CAG8973463.1"/>
    <property type="molecule type" value="Genomic_DNA"/>
</dbReference>
<feature type="coiled-coil region" evidence="1">
    <location>
        <begin position="51"/>
        <end position="93"/>
    </location>
</feature>
<keyword evidence="4" id="KW-1185">Reference proteome</keyword>
<evidence type="ECO:0000256" key="2">
    <source>
        <dbReference type="SAM" id="MobiDB-lite"/>
    </source>
</evidence>
<sequence>MSPPNSPPPNPTSPTASQYQPKFLQKDPAEKQRKDAELRLQIRNMILGEINKAKVAKAKKLEEEIESHFKKLKDELEAERAEIKREFEVKREEMNKDTSETMRRSIEDAMKDFDVVDWR</sequence>
<proteinExistence type="predicted"/>
<gene>
    <name evidence="3" type="ORF">HYALB_00006489</name>
</gene>
<dbReference type="SUPFAM" id="SSF111384">
    <property type="entry name" value="OmpH-like"/>
    <property type="match status" value="1"/>
</dbReference>
<evidence type="ECO:0000256" key="1">
    <source>
        <dbReference type="SAM" id="Coils"/>
    </source>
</evidence>